<organism evidence="2 3">
    <name type="scientific">Trichoglossum hirsutum</name>
    <dbReference type="NCBI Taxonomy" id="265104"/>
    <lineage>
        <taxon>Eukaryota</taxon>
        <taxon>Fungi</taxon>
        <taxon>Dikarya</taxon>
        <taxon>Ascomycota</taxon>
        <taxon>Pezizomycotina</taxon>
        <taxon>Geoglossomycetes</taxon>
        <taxon>Geoglossales</taxon>
        <taxon>Geoglossaceae</taxon>
        <taxon>Trichoglossum</taxon>
    </lineage>
</organism>
<dbReference type="Pfam" id="PF06985">
    <property type="entry name" value="HET"/>
    <property type="match status" value="1"/>
</dbReference>
<dbReference type="InterPro" id="IPR010730">
    <property type="entry name" value="HET"/>
</dbReference>
<dbReference type="AlphaFoldDB" id="A0A9P8LDN1"/>
<feature type="domain" description="Heterokaryon incompatibility" evidence="1">
    <location>
        <begin position="39"/>
        <end position="198"/>
    </location>
</feature>
<evidence type="ECO:0000259" key="1">
    <source>
        <dbReference type="Pfam" id="PF06985"/>
    </source>
</evidence>
<evidence type="ECO:0000313" key="2">
    <source>
        <dbReference type="EMBL" id="KAH0562161.1"/>
    </source>
</evidence>
<dbReference type="PANTHER" id="PTHR33112">
    <property type="entry name" value="DOMAIN PROTEIN, PUTATIVE-RELATED"/>
    <property type="match status" value="1"/>
</dbReference>
<comment type="caution">
    <text evidence="2">The sequence shown here is derived from an EMBL/GenBank/DDBJ whole genome shotgun (WGS) entry which is preliminary data.</text>
</comment>
<reference evidence="2" key="1">
    <citation type="submission" date="2021-03" db="EMBL/GenBank/DDBJ databases">
        <title>Comparative genomics and phylogenomic investigation of the class Geoglossomycetes provide insights into ecological specialization and systematics.</title>
        <authorList>
            <person name="Melie T."/>
            <person name="Pirro S."/>
            <person name="Miller A.N."/>
            <person name="Quandt A."/>
        </authorList>
    </citation>
    <scope>NUCLEOTIDE SEQUENCE</scope>
    <source>
        <strain evidence="2">CAQ_001_2017</strain>
    </source>
</reference>
<keyword evidence="3" id="KW-1185">Reference proteome</keyword>
<evidence type="ECO:0000313" key="3">
    <source>
        <dbReference type="Proteomes" id="UP000750711"/>
    </source>
</evidence>
<accession>A0A9P8LDN1</accession>
<name>A0A9P8LDN1_9PEZI</name>
<protein>
    <recommendedName>
        <fullName evidence="1">Heterokaryon incompatibility domain-containing protein</fullName>
    </recommendedName>
</protein>
<dbReference type="PANTHER" id="PTHR33112:SF10">
    <property type="entry name" value="TOL"/>
    <property type="match status" value="1"/>
</dbReference>
<sequence>MSGTDLNPQEAELPSRCIGVTGHGKAPKLVKTGGKTGCYLTLSHRWGRDTYLCRTTQDNYDERLKGKGMGNLPQLFQDAILVAERLEIPYIWIDSICIIQPRDGEKQSSDWLAESTKMAKYYQGSLFTIAATSGSDFSGLFPERVVSERKIVRLPYRDAAGQQRGYFYLLYPLLDMEGEYQEAVHRSSLLTRGWVFQEWLLSRRVVCYTPIGTFFECQSSTPKTELGEAGSQDGGRNLILKQYFDFGRANDSLFWHEIVAAYSRLDLTDKGDRLKALSGVASEFYQLLRNKWAASAALPGQQRDNAPDRYISGIWQRDIHHGLLWKSADDQTSFPKSADFPTWSWASTQAQVIWRNTRGSCPKPRHPDLEIVRLRVGKLEEQRVPIPALGNDPLDVGKLVSGLEVNGITQRIRVGAVWNAAADIPDYYYDQRMPQPEESLGLHEPKIVRQIYHPSAPTIVCGWGSFEDSGFQPVLAFMGAEVMALLVSTIKKADGGLNAGYLTPWQPAYDVLFIRLAENNQYRRVGMGYLWGREMRKGFLDDPRRTLELI</sequence>
<dbReference type="Proteomes" id="UP000750711">
    <property type="component" value="Unassembled WGS sequence"/>
</dbReference>
<proteinExistence type="predicted"/>
<dbReference type="EMBL" id="JAGHQM010000400">
    <property type="protein sequence ID" value="KAH0562161.1"/>
    <property type="molecule type" value="Genomic_DNA"/>
</dbReference>
<gene>
    <name evidence="2" type="ORF">GP486_003147</name>
</gene>